<evidence type="ECO:0000256" key="1">
    <source>
        <dbReference type="SAM" id="MobiDB-lite"/>
    </source>
</evidence>
<dbReference type="AlphaFoldDB" id="A0A7C8MLQ4"/>
<proteinExistence type="predicted"/>
<dbReference type="PANTHER" id="PTHR35395:SF1">
    <property type="entry name" value="DUF6536 DOMAIN-CONTAINING PROTEIN"/>
    <property type="match status" value="1"/>
</dbReference>
<comment type="caution">
    <text evidence="3">The sequence shown here is derived from an EMBL/GenBank/DDBJ whole genome shotgun (WGS) entry which is preliminary data.</text>
</comment>
<keyword evidence="2" id="KW-0472">Membrane</keyword>
<dbReference type="InParanoid" id="A0A7C8MLQ4"/>
<feature type="transmembrane region" description="Helical" evidence="2">
    <location>
        <begin position="108"/>
        <end position="130"/>
    </location>
</feature>
<reference evidence="3 4" key="1">
    <citation type="submission" date="2019-12" db="EMBL/GenBank/DDBJ databases">
        <title>Draft genome sequence of the ascomycete Xylaria multiplex DSM 110363.</title>
        <authorList>
            <person name="Buettner E."/>
            <person name="Kellner H."/>
        </authorList>
    </citation>
    <scope>NUCLEOTIDE SEQUENCE [LARGE SCALE GENOMIC DNA]</scope>
    <source>
        <strain evidence="3 4">DSM 110363</strain>
    </source>
</reference>
<gene>
    <name evidence="3" type="ORF">GQX73_g8057</name>
</gene>
<evidence type="ECO:0000313" key="4">
    <source>
        <dbReference type="Proteomes" id="UP000481858"/>
    </source>
</evidence>
<dbReference type="EMBL" id="WUBL01000113">
    <property type="protein sequence ID" value="KAF2965508.1"/>
    <property type="molecule type" value="Genomic_DNA"/>
</dbReference>
<feature type="region of interest" description="Disordered" evidence="1">
    <location>
        <begin position="248"/>
        <end position="285"/>
    </location>
</feature>
<feature type="transmembrane region" description="Helical" evidence="2">
    <location>
        <begin position="150"/>
        <end position="174"/>
    </location>
</feature>
<feature type="compositionally biased region" description="Polar residues" evidence="1">
    <location>
        <begin position="270"/>
        <end position="279"/>
    </location>
</feature>
<accession>A0A7C8MLQ4</accession>
<organism evidence="3 4">
    <name type="scientific">Xylaria multiplex</name>
    <dbReference type="NCBI Taxonomy" id="323545"/>
    <lineage>
        <taxon>Eukaryota</taxon>
        <taxon>Fungi</taxon>
        <taxon>Dikarya</taxon>
        <taxon>Ascomycota</taxon>
        <taxon>Pezizomycotina</taxon>
        <taxon>Sordariomycetes</taxon>
        <taxon>Xylariomycetidae</taxon>
        <taxon>Xylariales</taxon>
        <taxon>Xylariaceae</taxon>
        <taxon>Xylaria</taxon>
    </lineage>
</organism>
<keyword evidence="2" id="KW-1133">Transmembrane helix</keyword>
<protein>
    <submittedName>
        <fullName evidence="3">Uncharacterized protein</fullName>
    </submittedName>
</protein>
<evidence type="ECO:0000313" key="3">
    <source>
        <dbReference type="EMBL" id="KAF2965508.1"/>
    </source>
</evidence>
<dbReference type="PANTHER" id="PTHR35395">
    <property type="entry name" value="DUF6536 DOMAIN-CONTAINING PROTEIN"/>
    <property type="match status" value="1"/>
</dbReference>
<dbReference type="OrthoDB" id="5429634at2759"/>
<sequence>MSTLIIGSLVVFLSSPHRDLNISGFGQSVLNPAVTSNNISTLAAASVSNLPQLILSIGYIVYNSIFTYLLTEVEWSSYGGESKTLRVTEKKGQQRSTHRLQLPYRYSVPLIVIGILLHWLFSNCIYIAIYNGHSGFFPYDSLPDYGFKGLQVSPVALLITLITIPLVGIFPFFLACVPRSSAMVVGGACSAVVSAACHCITPGQHYISPVQRGGLSPLKPENRLLYPETSLWSQNAVVRQNRVVEAHNESSSLASAGDYQPENDARGSFRCQTNPQRGSSEADPDIEDCKIILGEEIGKPATENFLQTITQGKLTWGIVWKTLLEDPHKSENTSQSQYYWVGSVLVPGVAPESPRPILAHLSFGTAEQVTGFSNQGYSFA</sequence>
<name>A0A7C8MLQ4_9PEZI</name>
<dbReference type="Proteomes" id="UP000481858">
    <property type="component" value="Unassembled WGS sequence"/>
</dbReference>
<evidence type="ECO:0000256" key="2">
    <source>
        <dbReference type="SAM" id="Phobius"/>
    </source>
</evidence>
<keyword evidence="4" id="KW-1185">Reference proteome</keyword>
<keyword evidence="2" id="KW-0812">Transmembrane</keyword>